<proteinExistence type="predicted"/>
<protein>
    <recommendedName>
        <fullName evidence="1">Protein kinase domain-containing protein</fullName>
    </recommendedName>
</protein>
<dbReference type="VEuPathDB" id="FungiDB:EMCG_00136"/>
<dbReference type="OrthoDB" id="1668230at2759"/>
<organism evidence="2 3">
    <name type="scientific">[Emmonsia] crescens</name>
    <dbReference type="NCBI Taxonomy" id="73230"/>
    <lineage>
        <taxon>Eukaryota</taxon>
        <taxon>Fungi</taxon>
        <taxon>Dikarya</taxon>
        <taxon>Ascomycota</taxon>
        <taxon>Pezizomycotina</taxon>
        <taxon>Eurotiomycetes</taxon>
        <taxon>Eurotiomycetidae</taxon>
        <taxon>Onygenales</taxon>
        <taxon>Ajellomycetaceae</taxon>
        <taxon>Emergomyces</taxon>
    </lineage>
</organism>
<dbReference type="InterPro" id="IPR011009">
    <property type="entry name" value="Kinase-like_dom_sf"/>
</dbReference>
<dbReference type="PROSITE" id="PS50011">
    <property type="entry name" value="PROTEIN_KINASE_DOM"/>
    <property type="match status" value="1"/>
</dbReference>
<dbReference type="GO" id="GO:0005524">
    <property type="term" value="F:ATP binding"/>
    <property type="evidence" value="ECO:0007669"/>
    <property type="project" value="InterPro"/>
</dbReference>
<dbReference type="AlphaFoldDB" id="A0A0G2IZI1"/>
<dbReference type="EMBL" id="LCZI01001291">
    <property type="protein sequence ID" value="KKZ61474.1"/>
    <property type="molecule type" value="Genomic_DNA"/>
</dbReference>
<dbReference type="Pfam" id="PF00069">
    <property type="entry name" value="Pkinase"/>
    <property type="match status" value="1"/>
</dbReference>
<accession>A0A0G2IZI1</accession>
<dbReference type="Proteomes" id="UP000034164">
    <property type="component" value="Unassembled WGS sequence"/>
</dbReference>
<comment type="caution">
    <text evidence="2">The sequence shown here is derived from an EMBL/GenBank/DDBJ whole genome shotgun (WGS) entry which is preliminary data.</text>
</comment>
<dbReference type="PROSITE" id="PS00108">
    <property type="entry name" value="PROTEIN_KINASE_ST"/>
    <property type="match status" value="1"/>
</dbReference>
<dbReference type="SUPFAM" id="SSF56112">
    <property type="entry name" value="Protein kinase-like (PK-like)"/>
    <property type="match status" value="1"/>
</dbReference>
<sequence length="143" mass="16793">MLSQHFRARWIRSLIDTFYHIYSCKILHQDIKLSNILVDNGCLKVIDFANGAIFPLDTDMEAIFANNHLARVDILCLACVLYSIATWQIFRYDHFKKDRWPVPEELPPTSNDLCEDTIKTCWEDKYGTIASLYEDMTDWLLEI</sequence>
<feature type="domain" description="Protein kinase" evidence="1">
    <location>
        <begin position="1"/>
        <end position="143"/>
    </location>
</feature>
<evidence type="ECO:0000313" key="2">
    <source>
        <dbReference type="EMBL" id="KKZ61474.1"/>
    </source>
</evidence>
<gene>
    <name evidence="2" type="ORF">EMCG_00136</name>
</gene>
<name>A0A0G2IZI1_9EURO</name>
<evidence type="ECO:0000313" key="3">
    <source>
        <dbReference type="Proteomes" id="UP000034164"/>
    </source>
</evidence>
<dbReference type="InterPro" id="IPR008271">
    <property type="entry name" value="Ser/Thr_kinase_AS"/>
</dbReference>
<reference evidence="3" key="1">
    <citation type="journal article" date="2015" name="PLoS Genet.">
        <title>The dynamic genome and transcriptome of the human fungal pathogen Blastomyces and close relative Emmonsia.</title>
        <authorList>
            <person name="Munoz J.F."/>
            <person name="Gauthier G.M."/>
            <person name="Desjardins C.A."/>
            <person name="Gallo J.E."/>
            <person name="Holder J."/>
            <person name="Sullivan T.D."/>
            <person name="Marty A.J."/>
            <person name="Carmen J.C."/>
            <person name="Chen Z."/>
            <person name="Ding L."/>
            <person name="Gujja S."/>
            <person name="Magrini V."/>
            <person name="Misas E."/>
            <person name="Mitreva M."/>
            <person name="Priest M."/>
            <person name="Saif S."/>
            <person name="Whiston E.A."/>
            <person name="Young S."/>
            <person name="Zeng Q."/>
            <person name="Goldman W.E."/>
            <person name="Mardis E.R."/>
            <person name="Taylor J.W."/>
            <person name="McEwen J.G."/>
            <person name="Clay O.K."/>
            <person name="Klein B.S."/>
            <person name="Cuomo C.A."/>
        </authorList>
    </citation>
    <scope>NUCLEOTIDE SEQUENCE [LARGE SCALE GENOMIC DNA]</scope>
    <source>
        <strain evidence="3">UAMH 3008</strain>
    </source>
</reference>
<dbReference type="GO" id="GO:0004672">
    <property type="term" value="F:protein kinase activity"/>
    <property type="evidence" value="ECO:0007669"/>
    <property type="project" value="InterPro"/>
</dbReference>
<dbReference type="InterPro" id="IPR000719">
    <property type="entry name" value="Prot_kinase_dom"/>
</dbReference>
<evidence type="ECO:0000259" key="1">
    <source>
        <dbReference type="PROSITE" id="PS50011"/>
    </source>
</evidence>
<dbReference type="Gene3D" id="1.10.510.10">
    <property type="entry name" value="Transferase(Phosphotransferase) domain 1"/>
    <property type="match status" value="1"/>
</dbReference>